<dbReference type="InterPro" id="IPR001810">
    <property type="entry name" value="F-box_dom"/>
</dbReference>
<dbReference type="EMBL" id="CAWUPB010000950">
    <property type="protein sequence ID" value="CAK7334195.1"/>
    <property type="molecule type" value="Genomic_DNA"/>
</dbReference>
<organism evidence="3 4">
    <name type="scientific">Dovyalis caffra</name>
    <dbReference type="NCBI Taxonomy" id="77055"/>
    <lineage>
        <taxon>Eukaryota</taxon>
        <taxon>Viridiplantae</taxon>
        <taxon>Streptophyta</taxon>
        <taxon>Embryophyta</taxon>
        <taxon>Tracheophyta</taxon>
        <taxon>Spermatophyta</taxon>
        <taxon>Magnoliopsida</taxon>
        <taxon>eudicotyledons</taxon>
        <taxon>Gunneridae</taxon>
        <taxon>Pentapetalae</taxon>
        <taxon>rosids</taxon>
        <taxon>fabids</taxon>
        <taxon>Malpighiales</taxon>
        <taxon>Salicaceae</taxon>
        <taxon>Flacourtieae</taxon>
        <taxon>Dovyalis</taxon>
    </lineage>
</organism>
<feature type="domain" description="F-box" evidence="2">
    <location>
        <begin position="130"/>
        <end position="178"/>
    </location>
</feature>
<reference evidence="3 4" key="1">
    <citation type="submission" date="2024-01" db="EMBL/GenBank/DDBJ databases">
        <authorList>
            <person name="Waweru B."/>
        </authorList>
    </citation>
    <scope>NUCLEOTIDE SEQUENCE [LARGE SCALE GENOMIC DNA]</scope>
</reference>
<dbReference type="SUPFAM" id="SSF81383">
    <property type="entry name" value="F-box domain"/>
    <property type="match status" value="1"/>
</dbReference>
<dbReference type="InterPro" id="IPR045286">
    <property type="entry name" value="FBS1-like"/>
</dbReference>
<dbReference type="PROSITE" id="PS50181">
    <property type="entry name" value="FBOX"/>
    <property type="match status" value="1"/>
</dbReference>
<dbReference type="PANTHER" id="PTHR34049">
    <property type="entry name" value="F-BOX PROTEIN SKIP27"/>
    <property type="match status" value="1"/>
</dbReference>
<name>A0AAV1RDF5_9ROSI</name>
<proteinExistence type="predicted"/>
<evidence type="ECO:0000313" key="4">
    <source>
        <dbReference type="Proteomes" id="UP001314170"/>
    </source>
</evidence>
<protein>
    <recommendedName>
        <fullName evidence="2">F-box domain-containing protein</fullName>
    </recommendedName>
</protein>
<feature type="region of interest" description="Disordered" evidence="1">
    <location>
        <begin position="1"/>
        <end position="26"/>
    </location>
</feature>
<evidence type="ECO:0000313" key="3">
    <source>
        <dbReference type="EMBL" id="CAK7334195.1"/>
    </source>
</evidence>
<accession>A0AAV1RDF5</accession>
<dbReference type="InterPro" id="IPR036047">
    <property type="entry name" value="F-box-like_dom_sf"/>
</dbReference>
<gene>
    <name evidence="3" type="ORF">DCAF_LOCUS9794</name>
</gene>
<dbReference type="Proteomes" id="UP001314170">
    <property type="component" value="Unassembled WGS sequence"/>
</dbReference>
<keyword evidence="4" id="KW-1185">Reference proteome</keyword>
<feature type="compositionally biased region" description="Basic and acidic residues" evidence="1">
    <location>
        <begin position="1"/>
        <end position="10"/>
    </location>
</feature>
<dbReference type="PANTHER" id="PTHR34049:SF2">
    <property type="entry name" value="F-BOX DOMAIN CONTAINING PROTEIN, EXPRESSED"/>
    <property type="match status" value="1"/>
</dbReference>
<comment type="caution">
    <text evidence="3">The sequence shown here is derived from an EMBL/GenBank/DDBJ whole genome shotgun (WGS) entry which is preliminary data.</text>
</comment>
<evidence type="ECO:0000256" key="1">
    <source>
        <dbReference type="SAM" id="MobiDB-lite"/>
    </source>
</evidence>
<sequence>MGKVAPKDGNLKTPKQKRRLRSSSSRYLKPGALAQLRYSKVSAVKSCTDLGKKRVAVFGNKKVGDADDEVLIEDKAIDKSPCLLSPVDLRKQNHLSIDKSPLMLSPVDLLKQNHLARTPKTPRIEDCDTESRLESLPMELLVKILCHLHHDQLRAVFHVSQRVRKAVLLARQFHFNYTTPDRSRQEMLLTMTPRPTEHWPFVSKGNGKGIFMPSPHTPKAPRHGPRPPSRIKITEMKSIAAVLFQDSAFPSRCMVSSALPKPLCKSLASNRVLFYEDELCQAVAQNKLR</sequence>
<evidence type="ECO:0000259" key="2">
    <source>
        <dbReference type="PROSITE" id="PS50181"/>
    </source>
</evidence>
<dbReference type="AlphaFoldDB" id="A0AAV1RDF5"/>